<accession>A0A1Y1Z3J1</accession>
<comment type="caution">
    <text evidence="1">The sequence shown here is derived from an EMBL/GenBank/DDBJ whole genome shotgun (WGS) entry which is preliminary data.</text>
</comment>
<sequence length="256" mass="29550">MNAGASDFDIHGINSTHSDEITWHGQFRYKRGQSKDSPYIRERDELANASYSGGWEEVIALLEIRKVDCGENWANCWRIKETSGSPSGFTTLHQVAWYGAPQRVVQELLRLGAWKLARTLRPSKSSRTRSTPYDIARDHGHTHLYDLLCPIVRRPTDPRALQALQHNLHALIKEQFPRDLLEGFFLPDLEVLTEFEHSDLWFPLNPESPDTRGRLGVHIILKHDELVVVMHKGAERKNYHISTYMVREIPEAVMRH</sequence>
<organism evidence="1 2">
    <name type="scientific">Clohesyomyces aquaticus</name>
    <dbReference type="NCBI Taxonomy" id="1231657"/>
    <lineage>
        <taxon>Eukaryota</taxon>
        <taxon>Fungi</taxon>
        <taxon>Dikarya</taxon>
        <taxon>Ascomycota</taxon>
        <taxon>Pezizomycotina</taxon>
        <taxon>Dothideomycetes</taxon>
        <taxon>Pleosporomycetidae</taxon>
        <taxon>Pleosporales</taxon>
        <taxon>Lindgomycetaceae</taxon>
        <taxon>Clohesyomyces</taxon>
    </lineage>
</organism>
<name>A0A1Y1Z3J1_9PLEO</name>
<keyword evidence="2" id="KW-1185">Reference proteome</keyword>
<evidence type="ECO:0008006" key="3">
    <source>
        <dbReference type="Google" id="ProtNLM"/>
    </source>
</evidence>
<dbReference type="EMBL" id="MCFA01000132">
    <property type="protein sequence ID" value="ORY04776.1"/>
    <property type="molecule type" value="Genomic_DNA"/>
</dbReference>
<dbReference type="AlphaFoldDB" id="A0A1Y1Z3J1"/>
<proteinExistence type="predicted"/>
<protein>
    <recommendedName>
        <fullName evidence="3">Ankyrin repeat-containing domain protein</fullName>
    </recommendedName>
</protein>
<dbReference type="OrthoDB" id="3838324at2759"/>
<gene>
    <name evidence="1" type="ORF">BCR34DRAFT_572486</name>
</gene>
<evidence type="ECO:0000313" key="1">
    <source>
        <dbReference type="EMBL" id="ORY04776.1"/>
    </source>
</evidence>
<evidence type="ECO:0000313" key="2">
    <source>
        <dbReference type="Proteomes" id="UP000193144"/>
    </source>
</evidence>
<reference evidence="1 2" key="1">
    <citation type="submission" date="2016-07" db="EMBL/GenBank/DDBJ databases">
        <title>Pervasive Adenine N6-methylation of Active Genes in Fungi.</title>
        <authorList>
            <consortium name="DOE Joint Genome Institute"/>
            <person name="Mondo S.J."/>
            <person name="Dannebaum R.O."/>
            <person name="Kuo R.C."/>
            <person name="Labutti K."/>
            <person name="Haridas S."/>
            <person name="Kuo A."/>
            <person name="Salamov A."/>
            <person name="Ahrendt S.R."/>
            <person name="Lipzen A."/>
            <person name="Sullivan W."/>
            <person name="Andreopoulos W.B."/>
            <person name="Clum A."/>
            <person name="Lindquist E."/>
            <person name="Daum C."/>
            <person name="Ramamoorthy G.K."/>
            <person name="Gryganskyi A."/>
            <person name="Culley D."/>
            <person name="Magnuson J.K."/>
            <person name="James T.Y."/>
            <person name="O'Malley M.A."/>
            <person name="Stajich J.E."/>
            <person name="Spatafora J.W."/>
            <person name="Visel A."/>
            <person name="Grigoriev I.V."/>
        </authorList>
    </citation>
    <scope>NUCLEOTIDE SEQUENCE [LARGE SCALE GENOMIC DNA]</scope>
    <source>
        <strain evidence="1 2">CBS 115471</strain>
    </source>
</reference>
<dbReference type="Proteomes" id="UP000193144">
    <property type="component" value="Unassembled WGS sequence"/>
</dbReference>